<proteinExistence type="predicted"/>
<feature type="region of interest" description="Disordered" evidence="1">
    <location>
        <begin position="84"/>
        <end position="247"/>
    </location>
</feature>
<dbReference type="KEGG" id="tet:TTHERM_00467890"/>
<name>I7LXK8_TETTS</name>
<dbReference type="InterPro" id="IPR010736">
    <property type="entry name" value="SHIPPO-rpt"/>
</dbReference>
<accession>I7LXK8</accession>
<evidence type="ECO:0000313" key="2">
    <source>
        <dbReference type="EMBL" id="EAS04839.2"/>
    </source>
</evidence>
<feature type="compositionally biased region" description="Basic and acidic residues" evidence="1">
    <location>
        <begin position="117"/>
        <end position="132"/>
    </location>
</feature>
<dbReference type="RefSeq" id="XP_001025084.2">
    <property type="nucleotide sequence ID" value="XM_001025084.2"/>
</dbReference>
<dbReference type="Proteomes" id="UP000009168">
    <property type="component" value="Unassembled WGS sequence"/>
</dbReference>
<dbReference type="PANTHER" id="PTHR21580:SF28">
    <property type="entry name" value="BOREALIN N-TERMINAL DOMAIN-CONTAINING PROTEIN-RELATED"/>
    <property type="match status" value="1"/>
</dbReference>
<keyword evidence="3" id="KW-1185">Reference proteome</keyword>
<evidence type="ECO:0000313" key="3">
    <source>
        <dbReference type="Proteomes" id="UP000009168"/>
    </source>
</evidence>
<dbReference type="AlphaFoldDB" id="I7LXK8"/>
<feature type="compositionally biased region" description="Basic and acidic residues" evidence="1">
    <location>
        <begin position="232"/>
        <end position="242"/>
    </location>
</feature>
<feature type="region of interest" description="Disordered" evidence="1">
    <location>
        <begin position="400"/>
        <end position="429"/>
    </location>
</feature>
<feature type="region of interest" description="Disordered" evidence="1">
    <location>
        <begin position="295"/>
        <end position="315"/>
    </location>
</feature>
<dbReference type="GeneID" id="7830485"/>
<evidence type="ECO:0000256" key="1">
    <source>
        <dbReference type="SAM" id="MobiDB-lite"/>
    </source>
</evidence>
<dbReference type="InterPro" id="IPR051291">
    <property type="entry name" value="CIMAP"/>
</dbReference>
<dbReference type="PANTHER" id="PTHR21580">
    <property type="entry name" value="SHIPPO-1-RELATED"/>
    <property type="match status" value="1"/>
</dbReference>
<sequence>MVSAWSIPQAKRSNLGSTEGVPGPGQYKTENQVKVVHNQSPQYSIGQSGRTDLIKSDAPSPGTYKLPSLLGNEAPKYHIGEKRSIDYEEREKQKIPGPANYSPKSFQKNAPAFSIPKSERNDSPNKSDKLNKSFEAPGPGYYDINKTTLNGPSYAKMGSQKREDLVYNKESPGPGKYNISQSALDVQRKSPKFSIGSQDRSSIDGAGRTTPGVGQYNLNKTMLSSKGGFIPKKNEHEKRDDSPGVGAYNIKDLLSGKAKFGSFGKEQRKSLANNNTPGPQHYEVLGSEQFKLKNNPKFTIGSSQRIPLGHSEAPGPQHYFTKDIWNSKRGATIGSRNYDYSYSDAPGPQSYNPNFNAVLSKKGAYTTSKSDRADLANLKEKSKLPGPADYRNYEAQKFKTPQFTFQKSQRTGYDSKFTTPGPGQYNLPPKFADVPKYLMPNKPTI</sequence>
<feature type="compositionally biased region" description="Polar residues" evidence="1">
    <location>
        <begin position="296"/>
        <end position="305"/>
    </location>
</feature>
<protein>
    <submittedName>
        <fullName evidence="2">Outer dense fiber protein</fullName>
    </submittedName>
</protein>
<feature type="compositionally biased region" description="Basic and acidic residues" evidence="1">
    <location>
        <begin position="84"/>
        <end position="94"/>
    </location>
</feature>
<feature type="region of interest" description="Disordered" evidence="1">
    <location>
        <begin position="1"/>
        <end position="70"/>
    </location>
</feature>
<dbReference type="Pfam" id="PF07004">
    <property type="entry name" value="SHIPPO-rpt"/>
    <property type="match status" value="9"/>
</dbReference>
<reference evidence="3" key="1">
    <citation type="journal article" date="2006" name="PLoS Biol.">
        <title>Macronuclear genome sequence of the ciliate Tetrahymena thermophila, a model eukaryote.</title>
        <authorList>
            <person name="Eisen J.A."/>
            <person name="Coyne R.S."/>
            <person name="Wu M."/>
            <person name="Wu D."/>
            <person name="Thiagarajan M."/>
            <person name="Wortman J.R."/>
            <person name="Badger J.H."/>
            <person name="Ren Q."/>
            <person name="Amedeo P."/>
            <person name="Jones K.M."/>
            <person name="Tallon L.J."/>
            <person name="Delcher A.L."/>
            <person name="Salzberg S.L."/>
            <person name="Silva J.C."/>
            <person name="Haas B.J."/>
            <person name="Majoros W.H."/>
            <person name="Farzad M."/>
            <person name="Carlton J.M."/>
            <person name="Smith R.K. Jr."/>
            <person name="Garg J."/>
            <person name="Pearlman R.E."/>
            <person name="Karrer K.M."/>
            <person name="Sun L."/>
            <person name="Manning G."/>
            <person name="Elde N.C."/>
            <person name="Turkewitz A.P."/>
            <person name="Asai D.J."/>
            <person name="Wilkes D.E."/>
            <person name="Wang Y."/>
            <person name="Cai H."/>
            <person name="Collins K."/>
            <person name="Stewart B.A."/>
            <person name="Lee S.R."/>
            <person name="Wilamowska K."/>
            <person name="Weinberg Z."/>
            <person name="Ruzzo W.L."/>
            <person name="Wloga D."/>
            <person name="Gaertig J."/>
            <person name="Frankel J."/>
            <person name="Tsao C.-C."/>
            <person name="Gorovsky M.A."/>
            <person name="Keeling P.J."/>
            <person name="Waller R.F."/>
            <person name="Patron N.J."/>
            <person name="Cherry J.M."/>
            <person name="Stover N.A."/>
            <person name="Krieger C.J."/>
            <person name="del Toro C."/>
            <person name="Ryder H.F."/>
            <person name="Williamson S.C."/>
            <person name="Barbeau R.A."/>
            <person name="Hamilton E.P."/>
            <person name="Orias E."/>
        </authorList>
    </citation>
    <scope>NUCLEOTIDE SEQUENCE [LARGE SCALE GENOMIC DNA]</scope>
    <source>
        <strain evidence="3">SB210</strain>
    </source>
</reference>
<dbReference type="EMBL" id="GG662441">
    <property type="protein sequence ID" value="EAS04839.2"/>
    <property type="molecule type" value="Genomic_DNA"/>
</dbReference>
<dbReference type="OrthoDB" id="445580at2759"/>
<organism evidence="2 3">
    <name type="scientific">Tetrahymena thermophila (strain SB210)</name>
    <dbReference type="NCBI Taxonomy" id="312017"/>
    <lineage>
        <taxon>Eukaryota</taxon>
        <taxon>Sar</taxon>
        <taxon>Alveolata</taxon>
        <taxon>Ciliophora</taxon>
        <taxon>Intramacronucleata</taxon>
        <taxon>Oligohymenophorea</taxon>
        <taxon>Hymenostomatida</taxon>
        <taxon>Tetrahymenina</taxon>
        <taxon>Tetrahymenidae</taxon>
        <taxon>Tetrahymena</taxon>
    </lineage>
</organism>
<dbReference type="InParanoid" id="I7LXK8"/>
<gene>
    <name evidence="2" type="ORF">TTHERM_00467890</name>
</gene>
<feature type="compositionally biased region" description="Polar residues" evidence="1">
    <location>
        <begin position="28"/>
        <end position="50"/>
    </location>
</feature>
<feature type="compositionally biased region" description="Polar residues" evidence="1">
    <location>
        <begin position="400"/>
        <end position="418"/>
    </location>
</feature>